<dbReference type="EMBL" id="FOKY01000007">
    <property type="protein sequence ID" value="SFB82028.1"/>
    <property type="molecule type" value="Genomic_DNA"/>
</dbReference>
<sequence>MSGYQVTARKWRPQDFSQVIGQEHVVTALSNAVLSSRLSHAYLFSGPRGVGKTSTARILAKVLNCVESPKVCGQCPACIEIASGQSLDVREIDGASNRGIEQIREIRDNAVYTPLSLKYKIFIIDEVHMLTKEASNALLKVLEEPPMHVIFMLATTESSKILPTIRSRCQHYILKKIPLEVVVERLSQISIAEGYEFQLSALEEIARAGDGSMRDSQTIFDQVALYSQGNLTLEAVREILGIPDILYFLQIIKAVLGADIVAILEQLNTYLAEVGGGISFAENLVKFLRNALLVKKVPIGSALLDFSPEMCVVLQETFAECSEKNILTLLDLALELYDTLRKESGERFWIESTLLKMVDFRNRISLSELRQEIFRILNHKPIPVKESLSNTMAVNTNLSTRMQEDIKPQPVKENKPDSMSTSDPNSAENIIRQLFDIS</sequence>
<keyword evidence="5 8" id="KW-0067">ATP-binding</keyword>
<keyword evidence="3 8" id="KW-0547">Nucleotide-binding</keyword>
<feature type="compositionally biased region" description="Basic and acidic residues" evidence="9">
    <location>
        <begin position="402"/>
        <end position="416"/>
    </location>
</feature>
<dbReference type="Gene3D" id="1.10.8.60">
    <property type="match status" value="1"/>
</dbReference>
<dbReference type="InterPro" id="IPR045085">
    <property type="entry name" value="HLD_clamp_pol_III_gamma_tau"/>
</dbReference>
<dbReference type="InterPro" id="IPR050238">
    <property type="entry name" value="DNA_Rep/Repair_Clamp_Loader"/>
</dbReference>
<keyword evidence="12" id="KW-1185">Reference proteome</keyword>
<dbReference type="STRING" id="34097.SAMN02745150_00937"/>
<organism evidence="11 12">
    <name type="scientific">Brevinema andersonii</name>
    <dbReference type="NCBI Taxonomy" id="34097"/>
    <lineage>
        <taxon>Bacteria</taxon>
        <taxon>Pseudomonadati</taxon>
        <taxon>Spirochaetota</taxon>
        <taxon>Spirochaetia</taxon>
        <taxon>Brevinematales</taxon>
        <taxon>Brevinemataceae</taxon>
        <taxon>Brevinema</taxon>
    </lineage>
</organism>
<name>A0A1I1E9N5_BREAD</name>
<protein>
    <recommendedName>
        <fullName evidence="8">DNA polymerase III subunit gamma/tau</fullName>
        <ecNumber evidence="8">2.7.7.7</ecNumber>
    </recommendedName>
</protein>
<keyword evidence="8" id="KW-0548">Nucleotidyltransferase</keyword>
<dbReference type="GO" id="GO:0009360">
    <property type="term" value="C:DNA polymerase III complex"/>
    <property type="evidence" value="ECO:0007669"/>
    <property type="project" value="InterPro"/>
</dbReference>
<feature type="region of interest" description="Disordered" evidence="9">
    <location>
        <begin position="399"/>
        <end position="428"/>
    </location>
</feature>
<dbReference type="SMART" id="SM00382">
    <property type="entry name" value="AAA"/>
    <property type="match status" value="1"/>
</dbReference>
<comment type="catalytic activity">
    <reaction evidence="7 8">
        <text>DNA(n) + a 2'-deoxyribonucleoside 5'-triphosphate = DNA(n+1) + diphosphate</text>
        <dbReference type="Rhea" id="RHEA:22508"/>
        <dbReference type="Rhea" id="RHEA-COMP:17339"/>
        <dbReference type="Rhea" id="RHEA-COMP:17340"/>
        <dbReference type="ChEBI" id="CHEBI:33019"/>
        <dbReference type="ChEBI" id="CHEBI:61560"/>
        <dbReference type="ChEBI" id="CHEBI:173112"/>
        <dbReference type="EC" id="2.7.7.7"/>
    </reaction>
</comment>
<dbReference type="GO" id="GO:0003677">
    <property type="term" value="F:DNA binding"/>
    <property type="evidence" value="ECO:0007669"/>
    <property type="project" value="InterPro"/>
</dbReference>
<evidence type="ECO:0000256" key="1">
    <source>
        <dbReference type="ARBA" id="ARBA00006360"/>
    </source>
</evidence>
<dbReference type="GO" id="GO:0003887">
    <property type="term" value="F:DNA-directed DNA polymerase activity"/>
    <property type="evidence" value="ECO:0007669"/>
    <property type="project" value="UniProtKB-KW"/>
</dbReference>
<evidence type="ECO:0000256" key="2">
    <source>
        <dbReference type="ARBA" id="ARBA00022723"/>
    </source>
</evidence>
<dbReference type="Proteomes" id="UP000240042">
    <property type="component" value="Unassembled WGS sequence"/>
</dbReference>
<dbReference type="InterPro" id="IPR003593">
    <property type="entry name" value="AAA+_ATPase"/>
</dbReference>
<evidence type="ECO:0000256" key="9">
    <source>
        <dbReference type="SAM" id="MobiDB-lite"/>
    </source>
</evidence>
<dbReference type="SUPFAM" id="SSF52540">
    <property type="entry name" value="P-loop containing nucleoside triphosphate hydrolases"/>
    <property type="match status" value="1"/>
</dbReference>
<dbReference type="OrthoDB" id="9810148at2"/>
<dbReference type="AlphaFoldDB" id="A0A1I1E9N5"/>
<dbReference type="SUPFAM" id="SSF48019">
    <property type="entry name" value="post-AAA+ oligomerization domain-like"/>
    <property type="match status" value="1"/>
</dbReference>
<evidence type="ECO:0000256" key="4">
    <source>
        <dbReference type="ARBA" id="ARBA00022833"/>
    </source>
</evidence>
<dbReference type="CDD" id="cd00009">
    <property type="entry name" value="AAA"/>
    <property type="match status" value="1"/>
</dbReference>
<keyword evidence="4" id="KW-0862">Zinc</keyword>
<evidence type="ECO:0000256" key="3">
    <source>
        <dbReference type="ARBA" id="ARBA00022741"/>
    </source>
</evidence>
<dbReference type="FunFam" id="3.40.50.300:FF:000014">
    <property type="entry name" value="DNA polymerase III subunit gamma/tau"/>
    <property type="match status" value="1"/>
</dbReference>
<comment type="similarity">
    <text evidence="1 8">Belongs to the DnaX/STICHEL family.</text>
</comment>
<evidence type="ECO:0000313" key="12">
    <source>
        <dbReference type="Proteomes" id="UP000240042"/>
    </source>
</evidence>
<dbReference type="InterPro" id="IPR012763">
    <property type="entry name" value="DNA_pol_III_sug/sutau_N"/>
</dbReference>
<dbReference type="InterPro" id="IPR001270">
    <property type="entry name" value="ClpA/B"/>
</dbReference>
<evidence type="ECO:0000313" key="11">
    <source>
        <dbReference type="EMBL" id="SFB82028.1"/>
    </source>
</evidence>
<keyword evidence="8" id="KW-0235">DNA replication</keyword>
<proteinExistence type="inferred from homology"/>
<keyword evidence="6 8" id="KW-0239">DNA-directed DNA polymerase</keyword>
<dbReference type="Gene3D" id="1.20.272.10">
    <property type="match status" value="1"/>
</dbReference>
<evidence type="ECO:0000256" key="8">
    <source>
        <dbReference type="RuleBase" id="RU364063"/>
    </source>
</evidence>
<feature type="domain" description="AAA+ ATPase" evidence="10">
    <location>
        <begin position="38"/>
        <end position="178"/>
    </location>
</feature>
<evidence type="ECO:0000256" key="5">
    <source>
        <dbReference type="ARBA" id="ARBA00022840"/>
    </source>
</evidence>
<reference evidence="12" key="1">
    <citation type="submission" date="2016-10" db="EMBL/GenBank/DDBJ databases">
        <authorList>
            <person name="Varghese N."/>
            <person name="Submissions S."/>
        </authorList>
    </citation>
    <scope>NUCLEOTIDE SEQUENCE [LARGE SCALE GENOMIC DNA]</scope>
    <source>
        <strain evidence="12">ATCC 43811</strain>
    </source>
</reference>
<dbReference type="CDD" id="cd18137">
    <property type="entry name" value="HLD_clamp_pol_III_gamma_tau"/>
    <property type="match status" value="1"/>
</dbReference>
<dbReference type="GO" id="GO:0005524">
    <property type="term" value="F:ATP binding"/>
    <property type="evidence" value="ECO:0007669"/>
    <property type="project" value="UniProtKB-KW"/>
</dbReference>
<dbReference type="Pfam" id="PF13177">
    <property type="entry name" value="DNA_pol3_delta2"/>
    <property type="match status" value="1"/>
</dbReference>
<evidence type="ECO:0000256" key="6">
    <source>
        <dbReference type="ARBA" id="ARBA00022932"/>
    </source>
</evidence>
<keyword evidence="8" id="KW-0808">Transferase</keyword>
<dbReference type="InterPro" id="IPR008921">
    <property type="entry name" value="DNA_pol3_clamp-load_cplx_C"/>
</dbReference>
<dbReference type="Pfam" id="PF22608">
    <property type="entry name" value="DNAX_ATPase_lid"/>
    <property type="match status" value="1"/>
</dbReference>
<dbReference type="GO" id="GO:0046872">
    <property type="term" value="F:metal ion binding"/>
    <property type="evidence" value="ECO:0007669"/>
    <property type="project" value="UniProtKB-KW"/>
</dbReference>
<dbReference type="PANTHER" id="PTHR11669">
    <property type="entry name" value="REPLICATION FACTOR C / DNA POLYMERASE III GAMMA-TAU SUBUNIT"/>
    <property type="match status" value="1"/>
</dbReference>
<dbReference type="PRINTS" id="PR00300">
    <property type="entry name" value="CLPPROTEASEA"/>
</dbReference>
<dbReference type="InterPro" id="IPR027417">
    <property type="entry name" value="P-loop_NTPase"/>
</dbReference>
<evidence type="ECO:0000256" key="7">
    <source>
        <dbReference type="ARBA" id="ARBA00049244"/>
    </source>
</evidence>
<feature type="compositionally biased region" description="Polar residues" evidence="9">
    <location>
        <begin position="417"/>
        <end position="428"/>
    </location>
</feature>
<keyword evidence="2" id="KW-0479">Metal-binding</keyword>
<dbReference type="GO" id="GO:0006261">
    <property type="term" value="P:DNA-templated DNA replication"/>
    <property type="evidence" value="ECO:0007669"/>
    <property type="project" value="TreeGrafter"/>
</dbReference>
<comment type="subunit">
    <text evidence="8">DNA polymerase III contains a core (composed of alpha, epsilon and theta chains) that associates with a tau subunit. This core dimerizes to form the POLIII' complex. PolIII' associates with the gamma complex (composed of gamma, delta, delta', psi and chi chains) and with the beta chain to form the complete DNA polymerase III complex.</text>
</comment>
<gene>
    <name evidence="8" type="primary">dnaX</name>
    <name evidence="11" type="ORF">SAMN02745150_00937</name>
</gene>
<evidence type="ECO:0000259" key="10">
    <source>
        <dbReference type="SMART" id="SM00382"/>
    </source>
</evidence>
<dbReference type="Gene3D" id="3.40.50.300">
    <property type="entry name" value="P-loop containing nucleotide triphosphate hydrolases"/>
    <property type="match status" value="1"/>
</dbReference>
<dbReference type="EC" id="2.7.7.7" evidence="8"/>
<dbReference type="RefSeq" id="WP_092319126.1">
    <property type="nucleotide sequence ID" value="NZ_FOKY01000007.1"/>
</dbReference>
<dbReference type="PANTHER" id="PTHR11669:SF0">
    <property type="entry name" value="PROTEIN STICHEL-LIKE 2"/>
    <property type="match status" value="1"/>
</dbReference>
<dbReference type="NCBIfam" id="TIGR02397">
    <property type="entry name" value="dnaX_nterm"/>
    <property type="match status" value="1"/>
</dbReference>
<comment type="function">
    <text evidence="8">DNA polymerase III is a complex, multichain enzyme responsible for most of the replicative synthesis in bacteria. This DNA polymerase also exhibits 3' to 5' exonuclease activity.</text>
</comment>
<accession>A0A1I1E9N5</accession>